<sequence>MQSALDTLDFMDLNHPNELQLPEPKNYAKVAADMFRIFHKDMLASKANRTISIDISMNEIGICHVINSNVAAFDEPYSWNADFATKNYVKKNMELSIFEVDLFTLITDYAPVYKVYIHGPDEVPLTGSSFNYDVEGFMSFGLSVRSTRISDELRYQSLRLRKCRFTHEPISERYPVYSYNHCILECRIKMILRLCGCVPHFYKPLDNERVCYISELSCVLKYKTEITTLKTSEQTYKQFASTKDLPKTSRDCGCLNDCEFDTYYKDNEEFVPQKGINKLKIKITSFPK</sequence>
<evidence type="ECO:0000313" key="13">
    <source>
        <dbReference type="Proteomes" id="UP001652582"/>
    </source>
</evidence>
<evidence type="ECO:0000256" key="8">
    <source>
        <dbReference type="ARBA" id="ARBA00023065"/>
    </source>
</evidence>
<dbReference type="Pfam" id="PF00858">
    <property type="entry name" value="ASC"/>
    <property type="match status" value="1"/>
</dbReference>
<protein>
    <submittedName>
        <fullName evidence="14">Uncharacterized protein LOC112055791</fullName>
    </submittedName>
</protein>
<dbReference type="PANTHER" id="PTHR11690:SF240">
    <property type="entry name" value="PICKPOCKET 25-RELATED"/>
    <property type="match status" value="1"/>
</dbReference>
<dbReference type="PANTHER" id="PTHR11690">
    <property type="entry name" value="AMILORIDE-SENSITIVE SODIUM CHANNEL-RELATED"/>
    <property type="match status" value="1"/>
</dbReference>
<comment type="similarity">
    <text evidence="2 12">Belongs to the amiloride-sensitive sodium channel (TC 1.A.6) family.</text>
</comment>
<keyword evidence="8 12" id="KW-0406">Ion transport</keyword>
<keyword evidence="9" id="KW-0472">Membrane</keyword>
<evidence type="ECO:0000256" key="6">
    <source>
        <dbReference type="ARBA" id="ARBA00022989"/>
    </source>
</evidence>
<keyword evidence="11 12" id="KW-0407">Ion channel</keyword>
<keyword evidence="4 12" id="KW-0894">Sodium channel</keyword>
<organism evidence="13 14">
    <name type="scientific">Bicyclus anynana</name>
    <name type="common">Squinting bush brown butterfly</name>
    <dbReference type="NCBI Taxonomy" id="110368"/>
    <lineage>
        <taxon>Eukaryota</taxon>
        <taxon>Metazoa</taxon>
        <taxon>Ecdysozoa</taxon>
        <taxon>Arthropoda</taxon>
        <taxon>Hexapoda</taxon>
        <taxon>Insecta</taxon>
        <taxon>Pterygota</taxon>
        <taxon>Neoptera</taxon>
        <taxon>Endopterygota</taxon>
        <taxon>Lepidoptera</taxon>
        <taxon>Glossata</taxon>
        <taxon>Ditrysia</taxon>
        <taxon>Papilionoidea</taxon>
        <taxon>Nymphalidae</taxon>
        <taxon>Satyrinae</taxon>
        <taxon>Satyrini</taxon>
        <taxon>Mycalesina</taxon>
        <taxon>Bicyclus</taxon>
    </lineage>
</organism>
<evidence type="ECO:0000256" key="5">
    <source>
        <dbReference type="ARBA" id="ARBA00022692"/>
    </source>
</evidence>
<evidence type="ECO:0000256" key="7">
    <source>
        <dbReference type="ARBA" id="ARBA00023053"/>
    </source>
</evidence>
<keyword evidence="5 12" id="KW-0812">Transmembrane</keyword>
<keyword evidence="6" id="KW-1133">Transmembrane helix</keyword>
<evidence type="ECO:0000256" key="2">
    <source>
        <dbReference type="ARBA" id="ARBA00007193"/>
    </source>
</evidence>
<dbReference type="Gene3D" id="1.10.287.820">
    <property type="entry name" value="Acid-sensing ion channel domain"/>
    <property type="match status" value="1"/>
</dbReference>
<keyword evidence="7" id="KW-0915">Sodium</keyword>
<evidence type="ECO:0000256" key="3">
    <source>
        <dbReference type="ARBA" id="ARBA00022448"/>
    </source>
</evidence>
<dbReference type="InterPro" id="IPR001873">
    <property type="entry name" value="ENaC"/>
</dbReference>
<reference evidence="14" key="1">
    <citation type="submission" date="2025-08" db="UniProtKB">
        <authorList>
            <consortium name="RefSeq"/>
        </authorList>
    </citation>
    <scope>IDENTIFICATION</scope>
</reference>
<gene>
    <name evidence="14" type="primary">LOC112055791</name>
</gene>
<evidence type="ECO:0000313" key="14">
    <source>
        <dbReference type="RefSeq" id="XP_052742628.1"/>
    </source>
</evidence>
<evidence type="ECO:0000256" key="11">
    <source>
        <dbReference type="ARBA" id="ARBA00023303"/>
    </source>
</evidence>
<proteinExistence type="inferred from homology"/>
<name>A0ABM3LUB9_BICAN</name>
<dbReference type="GeneID" id="112055791"/>
<keyword evidence="3 12" id="KW-0813">Transport</keyword>
<comment type="subcellular location">
    <subcellularLocation>
        <location evidence="1">Membrane</location>
        <topology evidence="1">Multi-pass membrane protein</topology>
    </subcellularLocation>
</comment>
<dbReference type="Proteomes" id="UP001652582">
    <property type="component" value="Chromosome 17"/>
</dbReference>
<accession>A0ABM3LUB9</accession>
<evidence type="ECO:0000256" key="12">
    <source>
        <dbReference type="RuleBase" id="RU000679"/>
    </source>
</evidence>
<evidence type="ECO:0000256" key="4">
    <source>
        <dbReference type="ARBA" id="ARBA00022461"/>
    </source>
</evidence>
<evidence type="ECO:0000256" key="10">
    <source>
        <dbReference type="ARBA" id="ARBA00023201"/>
    </source>
</evidence>
<keyword evidence="13" id="KW-1185">Reference proteome</keyword>
<dbReference type="RefSeq" id="XP_052742628.1">
    <property type="nucleotide sequence ID" value="XM_052886668.1"/>
</dbReference>
<evidence type="ECO:0000256" key="1">
    <source>
        <dbReference type="ARBA" id="ARBA00004141"/>
    </source>
</evidence>
<evidence type="ECO:0000256" key="9">
    <source>
        <dbReference type="ARBA" id="ARBA00023136"/>
    </source>
</evidence>
<keyword evidence="10 12" id="KW-0739">Sodium transport</keyword>